<dbReference type="GO" id="GO:0031267">
    <property type="term" value="F:small GTPase binding"/>
    <property type="evidence" value="ECO:0007669"/>
    <property type="project" value="Ensembl"/>
</dbReference>
<dbReference type="GO" id="GO:0005813">
    <property type="term" value="C:centrosome"/>
    <property type="evidence" value="ECO:0007669"/>
    <property type="project" value="UniProtKB-SubCell"/>
</dbReference>
<evidence type="ECO:0000259" key="17">
    <source>
        <dbReference type="PROSITE" id="PS50086"/>
    </source>
</evidence>
<evidence type="ECO:0000256" key="13">
    <source>
        <dbReference type="ARBA" id="ARBA00082331"/>
    </source>
</evidence>
<evidence type="ECO:0000256" key="14">
    <source>
        <dbReference type="SAM" id="Coils"/>
    </source>
</evidence>
<feature type="coiled-coil region" evidence="14">
    <location>
        <begin position="989"/>
        <end position="1041"/>
    </location>
</feature>
<dbReference type="GO" id="GO:0005829">
    <property type="term" value="C:cytosol"/>
    <property type="evidence" value="ECO:0007669"/>
    <property type="project" value="UniProtKB-SubCell"/>
</dbReference>
<keyword evidence="19" id="KW-1185">Reference proteome</keyword>
<dbReference type="AlphaFoldDB" id="A0A096P0M8"/>
<keyword evidence="4" id="KW-0963">Cytoplasm</keyword>
<evidence type="ECO:0000256" key="15">
    <source>
        <dbReference type="SAM" id="MobiDB-lite"/>
    </source>
</evidence>
<dbReference type="InterPro" id="IPR006020">
    <property type="entry name" value="PTB/PI_dom"/>
</dbReference>
<evidence type="ECO:0000256" key="7">
    <source>
        <dbReference type="ARBA" id="ARBA00023212"/>
    </source>
</evidence>
<dbReference type="eggNOG" id="KOG1102">
    <property type="taxonomic scope" value="Eukaryota"/>
</dbReference>
<dbReference type="FunFam" id="2.30.29.30:FF:000125">
    <property type="entry name" value="Putative rab gtpase-activating protein 1"/>
    <property type="match status" value="1"/>
</dbReference>
<keyword evidence="7" id="KW-0206">Cytoskeleton</keyword>
<accession>A0A096P0M8</accession>
<evidence type="ECO:0000256" key="6">
    <source>
        <dbReference type="ARBA" id="ARBA00023054"/>
    </source>
</evidence>
<keyword evidence="5" id="KW-0597">Phosphoprotein</keyword>
<dbReference type="Proteomes" id="UP000028761">
    <property type="component" value="Chromosome 13"/>
</dbReference>
<protein>
    <recommendedName>
        <fullName evidence="11">Rab GTPase-activating protein 1</fullName>
    </recommendedName>
    <alternativeName>
        <fullName evidence="13">GAP and centrosome-associated protein</fullName>
    </alternativeName>
    <alternativeName>
        <fullName evidence="12">Rab6 GTPase-activating protein GAPCenA</fullName>
    </alternativeName>
</protein>
<dbReference type="HOGENOM" id="CLU_007394_0_0_1"/>
<dbReference type="PROSITE" id="PS01179">
    <property type="entry name" value="PID"/>
    <property type="match status" value="1"/>
</dbReference>
<dbReference type="GeneID" id="101012794"/>
<dbReference type="SUPFAM" id="SSF50729">
    <property type="entry name" value="PH domain-like"/>
    <property type="match status" value="1"/>
</dbReference>
<dbReference type="SMART" id="SM00462">
    <property type="entry name" value="PTB"/>
    <property type="match status" value="1"/>
</dbReference>
<dbReference type="InterPro" id="IPR011993">
    <property type="entry name" value="PH-like_dom_sf"/>
</dbReference>
<evidence type="ECO:0000313" key="18">
    <source>
        <dbReference type="Ensembl" id="ENSPANP00000018903.1"/>
    </source>
</evidence>
<dbReference type="KEGG" id="panu:101012794"/>
<dbReference type="PANTHER" id="PTHR47219:SF6">
    <property type="entry name" value="RAB GTPASE-ACTIVATING PROTEIN 1"/>
    <property type="match status" value="1"/>
</dbReference>
<dbReference type="FunFam" id="1.10.10.750:FF:000004">
    <property type="entry name" value="Putative rab gtpase-activating protein 1"/>
    <property type="match status" value="1"/>
</dbReference>
<comment type="function">
    <text evidence="9">May act as a GTPase-activating protein of RAB6A. May play a role in microtubule nucleation by centrosome. May participate in a RAB6A-mediated pathway involved in the metaphase-anaphase transition.</text>
</comment>
<dbReference type="GO" id="GO:0005096">
    <property type="term" value="F:GTPase activator activity"/>
    <property type="evidence" value="ECO:0007669"/>
    <property type="project" value="UniProtKB-KW"/>
</dbReference>
<evidence type="ECO:0000256" key="8">
    <source>
        <dbReference type="ARBA" id="ARBA00023306"/>
    </source>
</evidence>
<dbReference type="FunFam" id="1.10.472.80:FF:000007">
    <property type="entry name" value="Rab GTPase-activating protein 1 isoform X1"/>
    <property type="match status" value="1"/>
</dbReference>
<name>A0A096P0M8_PAPAN</name>
<dbReference type="STRING" id="9555.ENSPANP00000018903"/>
<sequence length="1069" mass="121707">MDDKASVGKISVSSDSVSTLNSEDFVLVSRQGDETPSTNNGSDDEKTGLKIVGNGSEQQLQKELADVLMDPPMDDQPGEKEPVKRSQLDGEGDGPLSDQLSASSTINPVPLVGLQKPEMSLPVKPGQGDSEASSPFTPVADEDSVVFSKLTYLGCASVNAPRSEVEALRMMSILRSQCQISLNVTLSVPNVSEGIVRLLDPQTNTEIANYPIYKILFCVRGHDGTPESDCFAFTESHYNAELFRIHVFRCEIQEAVSRILYSFATAFRRSAKQTPLSATAAPQTPDSDIFTFSVSLEIKEDDGKGYFSAVPKDKDRQCFKLRQGIDKKIVIYVQQTTNKELAIERCFGLLLSPGKDVRNSDMHLLDLESMGKSSDGKSYVITGSWNPKSPHFQVVNEETPKDKVLFMTTAVDLVITEVQEPVRFLLETKVRVCSPNERLFWPFSKRSTTENFFLKLKQIKQKERKNNTDTLYEVVCLESESERERRKTTASPSVRLPQSGSQSSVIPSPPEDDEEEDNDEPLLSGSGDVSKECAEKILETWGELLSKWHLNLNVRPKQLSTLVRNGVPEALRGEVWQLLAGCHNNDHLVEKYRILITKESPQDSAITRDINRTFPAHDYFKDTGGDGQDSLYKICKAYSVYDEEIGYCQGQSFLAAVLLLHMPEEQAFSVLVKIMFDYGLRELFKQNFEDLHCKFYQLERLMQEYIPDLYNHFLDISLEAHMYASQWFLTLFTAKFPLYMVFHIIDLLLCEGISVIFNVALGLLKTSKDDLLLTDFEGALKFFRVQLPKRYRSEENAKKLMELACNMKISQKKLKKYEKEYHTMREQQAQQEDPIERFERENRRLQEANMRLEQENDDLAHELVTSKIALRKDLDNAEEKADALNKELLMTKQKLIDAEEEKRRLEEESAQLKEMCRRELDKAESEIKKNSSIIGDYKQICSQLSERLEKQQTANKVEIEKIRQKVDDCERCREFFNKEGRVKGISSTKEVLDEDTDEEKETLKNQLREMELELAQTKLQLVEAECKIQDLEHHLGLALNEVQAAKKTWFNRTLSSIKTATGVQGKETC</sequence>
<dbReference type="RefSeq" id="XP_009186399.1">
    <property type="nucleotide sequence ID" value="XM_009188135.4"/>
</dbReference>
<comment type="subunit">
    <text evidence="10">Interacts with RAB6A and tubulin gamma.</text>
</comment>
<dbReference type="Bgee" id="ENSPANG00000025838">
    <property type="expression patterns" value="Expressed in pancreas and 64 other cell types or tissues"/>
</dbReference>
<dbReference type="Ensembl" id="ENSPANT00000027808.3">
    <property type="protein sequence ID" value="ENSPANP00000018903.1"/>
    <property type="gene ID" value="ENSPANG00000025838.3"/>
</dbReference>
<dbReference type="InterPro" id="IPR050302">
    <property type="entry name" value="Rab_GAP_TBC_domain"/>
</dbReference>
<feature type="compositionally biased region" description="Low complexity" evidence="15">
    <location>
        <begin position="7"/>
        <end position="22"/>
    </location>
</feature>
<keyword evidence="8" id="KW-0131">Cell cycle</keyword>
<dbReference type="CDD" id="cd01211">
    <property type="entry name" value="PTB_Rab6GAP"/>
    <property type="match status" value="1"/>
</dbReference>
<reference evidence="18" key="3">
    <citation type="submission" date="2025-09" db="UniProtKB">
        <authorList>
            <consortium name="Ensembl"/>
        </authorList>
    </citation>
    <scope>IDENTIFICATION</scope>
</reference>
<organism evidence="18 19">
    <name type="scientific">Papio anubis</name>
    <name type="common">Olive baboon</name>
    <dbReference type="NCBI Taxonomy" id="9555"/>
    <lineage>
        <taxon>Eukaryota</taxon>
        <taxon>Metazoa</taxon>
        <taxon>Chordata</taxon>
        <taxon>Craniata</taxon>
        <taxon>Vertebrata</taxon>
        <taxon>Euteleostomi</taxon>
        <taxon>Mammalia</taxon>
        <taxon>Eutheria</taxon>
        <taxon>Euarchontoglires</taxon>
        <taxon>Primates</taxon>
        <taxon>Haplorrhini</taxon>
        <taxon>Catarrhini</taxon>
        <taxon>Cercopithecidae</taxon>
        <taxon>Cercopithecinae</taxon>
        <taxon>Papio</taxon>
    </lineage>
</organism>
<evidence type="ECO:0000256" key="5">
    <source>
        <dbReference type="ARBA" id="ARBA00022553"/>
    </source>
</evidence>
<feature type="compositionally biased region" description="Polar residues" evidence="15">
    <location>
        <begin position="489"/>
        <end position="506"/>
    </location>
</feature>
<feature type="compositionally biased region" description="Basic and acidic residues" evidence="15">
    <location>
        <begin position="77"/>
        <end position="88"/>
    </location>
</feature>
<evidence type="ECO:0000256" key="1">
    <source>
        <dbReference type="ARBA" id="ARBA00004300"/>
    </source>
</evidence>
<dbReference type="Gene3D" id="1.10.10.750">
    <property type="entry name" value="Ypt/Rab-GAP domain of gyp1p, domain 1"/>
    <property type="match status" value="1"/>
</dbReference>
<dbReference type="RefSeq" id="XP_003911304.1">
    <property type="nucleotide sequence ID" value="XM_003911255.5"/>
</dbReference>
<evidence type="ECO:0000313" key="19">
    <source>
        <dbReference type="Proteomes" id="UP000028761"/>
    </source>
</evidence>
<dbReference type="Pfam" id="PF00566">
    <property type="entry name" value="RabGAP-TBC"/>
    <property type="match status" value="1"/>
</dbReference>
<dbReference type="Gene3D" id="1.10.8.270">
    <property type="entry name" value="putative rabgap domain of human tbc1 domain family member 14 like domains"/>
    <property type="match status" value="1"/>
</dbReference>
<dbReference type="OMA" id="MHSMGYV"/>
<evidence type="ECO:0000256" key="4">
    <source>
        <dbReference type="ARBA" id="ARBA00022490"/>
    </source>
</evidence>
<feature type="region of interest" description="Disordered" evidence="15">
    <location>
        <begin position="482"/>
        <end position="527"/>
    </location>
</feature>
<evidence type="ECO:0000256" key="3">
    <source>
        <dbReference type="ARBA" id="ARBA00022468"/>
    </source>
</evidence>
<dbReference type="FunFam" id="1.10.8.270:FF:000001">
    <property type="entry name" value="TBC1 domain family member 1"/>
    <property type="match status" value="1"/>
</dbReference>
<evidence type="ECO:0000256" key="12">
    <source>
        <dbReference type="ARBA" id="ARBA00078554"/>
    </source>
</evidence>
<evidence type="ECO:0000256" key="10">
    <source>
        <dbReference type="ARBA" id="ARBA00063354"/>
    </source>
</evidence>
<gene>
    <name evidence="18" type="primary">RABGAP1</name>
</gene>
<dbReference type="SUPFAM" id="SSF47923">
    <property type="entry name" value="Ypt/Rab-GAP domain of gyp1p"/>
    <property type="match status" value="2"/>
</dbReference>
<dbReference type="CTD" id="23637"/>
<keyword evidence="3" id="KW-0343">GTPase activation</keyword>
<keyword evidence="6 14" id="KW-0175">Coiled coil</keyword>
<dbReference type="InterPro" id="IPR035969">
    <property type="entry name" value="Rab-GAP_TBC_sf"/>
</dbReference>
<proteinExistence type="predicted"/>
<comment type="subcellular location">
    <subcellularLocation>
        <location evidence="1">Cytoplasm</location>
        <location evidence="1">Cytoskeleton</location>
        <location evidence="1">Microtubule organizing center</location>
        <location evidence="1">Centrosome</location>
    </subcellularLocation>
    <subcellularLocation>
        <location evidence="2">Cytoplasm</location>
        <location evidence="2">Cytosol</location>
    </subcellularLocation>
</comment>
<dbReference type="InterPro" id="IPR000195">
    <property type="entry name" value="Rab-GAP-TBC_dom"/>
</dbReference>
<dbReference type="PANTHER" id="PTHR47219">
    <property type="entry name" value="RAB GTPASE-ACTIVATING PROTEIN 1-LIKE"/>
    <property type="match status" value="1"/>
</dbReference>
<feature type="domain" description="PID" evidence="16">
    <location>
        <begin position="152"/>
        <end position="267"/>
    </location>
</feature>
<evidence type="ECO:0000259" key="16">
    <source>
        <dbReference type="PROSITE" id="PS01179"/>
    </source>
</evidence>
<feature type="compositionally biased region" description="Acidic residues" evidence="15">
    <location>
        <begin position="510"/>
        <end position="520"/>
    </location>
</feature>
<dbReference type="Gene3D" id="1.10.472.80">
    <property type="entry name" value="Ypt/Rab-GAP domain of gyp1p, domain 3"/>
    <property type="match status" value="1"/>
</dbReference>
<dbReference type="Pfam" id="PF00640">
    <property type="entry name" value="PID"/>
    <property type="match status" value="1"/>
</dbReference>
<evidence type="ECO:0000256" key="11">
    <source>
        <dbReference type="ARBA" id="ARBA00072920"/>
    </source>
</evidence>
<dbReference type="Pfam" id="PF12473">
    <property type="entry name" value="DUF3694"/>
    <property type="match status" value="1"/>
</dbReference>
<feature type="coiled-coil region" evidence="14">
    <location>
        <begin position="800"/>
        <end position="922"/>
    </location>
</feature>
<dbReference type="InterPro" id="IPR022164">
    <property type="entry name" value="Kinesin-like"/>
</dbReference>
<feature type="domain" description="Rab-GAP TBC" evidence="17">
    <location>
        <begin position="566"/>
        <end position="752"/>
    </location>
</feature>
<feature type="region of interest" description="Disordered" evidence="15">
    <location>
        <begin position="1"/>
        <end position="104"/>
    </location>
</feature>
<reference evidence="18" key="2">
    <citation type="submission" date="2025-08" db="UniProtKB">
        <authorList>
            <consortium name="Ensembl"/>
        </authorList>
    </citation>
    <scope>IDENTIFICATION</scope>
</reference>
<dbReference type="PROSITE" id="PS50086">
    <property type="entry name" value="TBC_RABGAP"/>
    <property type="match status" value="1"/>
</dbReference>
<evidence type="ECO:0000256" key="2">
    <source>
        <dbReference type="ARBA" id="ARBA00004514"/>
    </source>
</evidence>
<dbReference type="SMART" id="SM00164">
    <property type="entry name" value="TBC"/>
    <property type="match status" value="1"/>
</dbReference>
<reference evidence="18 19" key="1">
    <citation type="submission" date="2012-03" db="EMBL/GenBank/DDBJ databases">
        <title>Whole Genome Assembly of Papio anubis.</title>
        <authorList>
            <person name="Liu Y.L."/>
            <person name="Abraham K.A."/>
            <person name="Akbar H.A."/>
            <person name="Ali S.A."/>
            <person name="Anosike U.A."/>
            <person name="Aqrawi P.A."/>
            <person name="Arias F.A."/>
            <person name="Attaway T.A."/>
            <person name="Awwad R.A."/>
            <person name="Babu C.B."/>
            <person name="Bandaranaike D.B."/>
            <person name="Battles P.B."/>
            <person name="Bell A.B."/>
            <person name="Beltran B.B."/>
            <person name="Berhane-Mersha D.B."/>
            <person name="Bess C.B."/>
            <person name="Bickham C.B."/>
            <person name="Bolden T.B."/>
            <person name="Carter K.C."/>
            <person name="Chau D.C."/>
            <person name="Chavez A.C."/>
            <person name="Clerc-Blankenburg K.C."/>
            <person name="Coyle M.C."/>
            <person name="Dao M.D."/>
            <person name="Davila M.L.D."/>
            <person name="Davy-Carroll L.D."/>
            <person name="Denson S.D."/>
            <person name="Dinh H.D."/>
            <person name="Fernandez S.F."/>
            <person name="Fernando P.F."/>
            <person name="Forbes L.F."/>
            <person name="Francis C.F."/>
            <person name="Francisco L.F."/>
            <person name="Fu Q.F."/>
            <person name="Garcia-Iii R.G."/>
            <person name="Garrett T.G."/>
            <person name="Gross S.G."/>
            <person name="Gubbala S.G."/>
            <person name="Hirani K.H."/>
            <person name="Hogues M.H."/>
            <person name="Hollins B.H."/>
            <person name="Jackson L.J."/>
            <person name="Javaid M.J."/>
            <person name="Jhangiani S.J."/>
            <person name="Johnson A.J."/>
            <person name="Johnson B.J."/>
            <person name="Jones J.J."/>
            <person name="Joshi V.J."/>
            <person name="Kalu J.K."/>
            <person name="Khan N.K."/>
            <person name="Korchina V.K."/>
            <person name="Kovar C.K."/>
            <person name="Lago L.L."/>
            <person name="Lara F.L."/>
            <person name="Le T.-K.L."/>
            <person name="Lee S.L."/>
            <person name="Legall-Iii F.L."/>
            <person name="Lemon S.L."/>
            <person name="Liu J.L."/>
            <person name="Liu Y.-S.L."/>
            <person name="Liyanage D.L."/>
            <person name="Lopez J.L."/>
            <person name="Lorensuhewa L.L."/>
            <person name="Mata R.M."/>
            <person name="Mathew T.M."/>
            <person name="Mercado C.M."/>
            <person name="Mercado I.M."/>
            <person name="Morales K.M."/>
            <person name="Morgan M.M."/>
            <person name="Munidasa M.M."/>
            <person name="Ngo D.N."/>
            <person name="Nguyen L.N."/>
            <person name="Nguyen T.N."/>
            <person name="Nguyen N.N."/>
            <person name="Obregon M.O."/>
            <person name="Okwuonu G.O."/>
            <person name="Ongeri F.O."/>
            <person name="Onwere C.O."/>
            <person name="Osifeso I.O."/>
            <person name="Parra A.P."/>
            <person name="Patil S.P."/>
            <person name="Perez A.P."/>
            <person name="Perez Y.P."/>
            <person name="Pham C.P."/>
            <person name="Pu L.-L.P."/>
            <person name="Puazo M.P."/>
            <person name="Quiroz J.Q."/>
            <person name="Rouhana J.R."/>
            <person name="Ruiz M.R."/>
            <person name="Ruiz S.-J.R."/>
            <person name="Saada N.S."/>
            <person name="Santibanez J.S."/>
            <person name="Scheel M.S."/>
            <person name="Schneider B.S."/>
            <person name="Simmons D.S."/>
            <person name="Sisson I.S."/>
            <person name="Tang L.-Y.T."/>
            <person name="Thornton R.T."/>
            <person name="Tisius J.T."/>
            <person name="Toledanes G.T."/>
            <person name="Trejos Z.T."/>
            <person name="Usmani K.U."/>
            <person name="Varghese R.V."/>
            <person name="Vattathil S.V."/>
            <person name="Vee V.V."/>
            <person name="Walker D.W."/>
            <person name="Weissenberger G.W."/>
            <person name="White C.W."/>
            <person name="Williams A.W."/>
            <person name="Woodworth J.W."/>
            <person name="Wright R.W."/>
            <person name="Zhu Y.Z."/>
            <person name="Han Y.H."/>
            <person name="Newsham I.N."/>
            <person name="Nazareth L.N."/>
            <person name="Worley K.W."/>
            <person name="Muzny D.M."/>
            <person name="Rogers J.R."/>
            <person name="Gibbs R.G."/>
        </authorList>
    </citation>
    <scope>NUCLEOTIDE SEQUENCE [LARGE SCALE GENOMIC DNA]</scope>
</reference>
<evidence type="ECO:0000256" key="9">
    <source>
        <dbReference type="ARBA" id="ARBA00056651"/>
    </source>
</evidence>
<dbReference type="GeneTree" id="ENSGT00940000157216"/>
<dbReference type="Gene3D" id="2.30.29.30">
    <property type="entry name" value="Pleckstrin-homology domain (PH domain)/Phosphotyrosine-binding domain (PTB)"/>
    <property type="match status" value="1"/>
</dbReference>